<dbReference type="AlphaFoldDB" id="A0ABD6P439"/>
<protein>
    <recommendedName>
        <fullName evidence="1">Nucleoside phosphorylase domain-containing protein</fullName>
    </recommendedName>
</protein>
<name>A0ABD6P439_9MYCO</name>
<dbReference type="SUPFAM" id="SSF53167">
    <property type="entry name" value="Purine and uridine phosphorylases"/>
    <property type="match status" value="1"/>
</dbReference>
<organism evidence="2 3">
    <name type="scientific">Mycobacterium alsense</name>
    <dbReference type="NCBI Taxonomy" id="324058"/>
    <lineage>
        <taxon>Bacteria</taxon>
        <taxon>Bacillati</taxon>
        <taxon>Actinomycetota</taxon>
        <taxon>Actinomycetes</taxon>
        <taxon>Mycobacteriales</taxon>
        <taxon>Mycobacteriaceae</taxon>
        <taxon>Mycobacterium</taxon>
    </lineage>
</organism>
<reference evidence="2 3" key="1">
    <citation type="submission" date="2016-06" db="EMBL/GenBank/DDBJ databases">
        <authorList>
            <person name="Sutton G."/>
            <person name="Brinkac L."/>
            <person name="Sanka R."/>
            <person name="Adams M."/>
            <person name="Lau E."/>
            <person name="Sam S."/>
            <person name="Sreng N."/>
            <person name="Him V."/>
            <person name="Kerleguer A."/>
            <person name="Cheng S."/>
        </authorList>
    </citation>
    <scope>NUCLEOTIDE SEQUENCE [LARGE SCALE GENOMIC DNA]</scope>
    <source>
        <strain evidence="2 3">E2978</strain>
    </source>
</reference>
<comment type="caution">
    <text evidence="2">The sequence shown here is derived from an EMBL/GenBank/DDBJ whole genome shotgun (WGS) entry which is preliminary data.</text>
</comment>
<accession>A0ABD6P439</accession>
<dbReference type="InterPro" id="IPR000845">
    <property type="entry name" value="Nucleoside_phosphorylase_d"/>
</dbReference>
<dbReference type="Pfam" id="PF01048">
    <property type="entry name" value="PNP_UDP_1"/>
    <property type="match status" value="1"/>
</dbReference>
<proteinExistence type="predicted"/>
<evidence type="ECO:0000313" key="3">
    <source>
        <dbReference type="Proteomes" id="UP000092086"/>
    </source>
</evidence>
<sequence>MASTANPAFDATDNETAAVQAVADAHGTPFLGIRGISDGAGDPLRLPGFPFEFFFYKQIAADNAARVTAAFLRSWAGP</sequence>
<dbReference type="Gene3D" id="3.40.50.1580">
    <property type="entry name" value="Nucleoside phosphorylase domain"/>
    <property type="match status" value="1"/>
</dbReference>
<dbReference type="InterPro" id="IPR035994">
    <property type="entry name" value="Nucleoside_phosphorylase_sf"/>
</dbReference>
<evidence type="ECO:0000313" key="2">
    <source>
        <dbReference type="EMBL" id="OBG42667.1"/>
    </source>
</evidence>
<dbReference type="EMBL" id="LZIT01000074">
    <property type="protein sequence ID" value="OBG42667.1"/>
    <property type="molecule type" value="Genomic_DNA"/>
</dbReference>
<gene>
    <name evidence="2" type="ORF">A5672_11060</name>
</gene>
<dbReference type="Proteomes" id="UP000092086">
    <property type="component" value="Unassembled WGS sequence"/>
</dbReference>
<evidence type="ECO:0000259" key="1">
    <source>
        <dbReference type="Pfam" id="PF01048"/>
    </source>
</evidence>
<feature type="domain" description="Nucleoside phosphorylase" evidence="1">
    <location>
        <begin position="10"/>
        <end position="73"/>
    </location>
</feature>